<feature type="signal peptide" evidence="1">
    <location>
        <begin position="1"/>
        <end position="21"/>
    </location>
</feature>
<dbReference type="InterPro" id="IPR011250">
    <property type="entry name" value="OMP/PagP_B-barrel"/>
</dbReference>
<gene>
    <name evidence="2" type="ORF">MOP44_26555</name>
</gene>
<feature type="chain" id="PRO_5039947370" description="Outer membrane protein beta-barrel domain-containing protein" evidence="1">
    <location>
        <begin position="22"/>
        <end position="198"/>
    </location>
</feature>
<dbReference type="SUPFAM" id="SSF56925">
    <property type="entry name" value="OMPA-like"/>
    <property type="match status" value="1"/>
</dbReference>
<proteinExistence type="predicted"/>
<evidence type="ECO:0000313" key="3">
    <source>
        <dbReference type="Proteomes" id="UP001059380"/>
    </source>
</evidence>
<organism evidence="2 3">
    <name type="scientific">Occallatibacter riparius</name>
    <dbReference type="NCBI Taxonomy" id="1002689"/>
    <lineage>
        <taxon>Bacteria</taxon>
        <taxon>Pseudomonadati</taxon>
        <taxon>Acidobacteriota</taxon>
        <taxon>Terriglobia</taxon>
        <taxon>Terriglobales</taxon>
        <taxon>Acidobacteriaceae</taxon>
        <taxon>Occallatibacter</taxon>
    </lineage>
</organism>
<accession>A0A9J7BN05</accession>
<dbReference type="KEGG" id="orp:MOP44_26555"/>
<dbReference type="RefSeq" id="WP_260793608.1">
    <property type="nucleotide sequence ID" value="NZ_CP093313.1"/>
</dbReference>
<sequence length="198" mass="21512">MRKWLFSILAVPAVLMPLAVAAQVAPDRPARPTSDEPKNVVYAGMSYTSINQVNQSRYGLVGANIEYTRNFGRWFGAVADGAYYFGSFQSGNPGDPTVYHIMGGAELHAPIFENWNLFARALLGVAHTGGENMSPDLSFAGGPGVGLEHIFKNKHWGVRASGDYIGASFSLRNNTPQQSNSPHRTFNGRGGIGVEYRF</sequence>
<name>A0A9J7BN05_9BACT</name>
<protein>
    <recommendedName>
        <fullName evidence="4">Outer membrane protein beta-barrel domain-containing protein</fullName>
    </recommendedName>
</protein>
<dbReference type="AlphaFoldDB" id="A0A9J7BN05"/>
<reference evidence="2" key="1">
    <citation type="submission" date="2021-04" db="EMBL/GenBank/DDBJ databases">
        <title>Phylogenetic analysis of Acidobacteriaceae.</title>
        <authorList>
            <person name="Qiu L."/>
            <person name="Zhang Q."/>
        </authorList>
    </citation>
    <scope>NUCLEOTIDE SEQUENCE</scope>
    <source>
        <strain evidence="2">DSM 25168</strain>
    </source>
</reference>
<dbReference type="EMBL" id="CP093313">
    <property type="protein sequence ID" value="UWZ84104.1"/>
    <property type="molecule type" value="Genomic_DNA"/>
</dbReference>
<evidence type="ECO:0000256" key="1">
    <source>
        <dbReference type="SAM" id="SignalP"/>
    </source>
</evidence>
<evidence type="ECO:0000313" key="2">
    <source>
        <dbReference type="EMBL" id="UWZ84104.1"/>
    </source>
</evidence>
<keyword evidence="3" id="KW-1185">Reference proteome</keyword>
<evidence type="ECO:0008006" key="4">
    <source>
        <dbReference type="Google" id="ProtNLM"/>
    </source>
</evidence>
<dbReference type="Proteomes" id="UP001059380">
    <property type="component" value="Chromosome"/>
</dbReference>
<keyword evidence="1" id="KW-0732">Signal</keyword>